<dbReference type="PROSITE" id="PS50929">
    <property type="entry name" value="ABC_TM1F"/>
    <property type="match status" value="1"/>
</dbReference>
<reference evidence="10" key="1">
    <citation type="journal article" date="2004" name="Appl. Environ. Microbiol.">
        <title>Molecular and genetic characterization of propionicin F, a bacteriocin from Propionibacterium freudenreichii.</title>
        <authorList>
            <person name="Brede D.A."/>
            <person name="Faye T."/>
            <person name="Johnsborg O."/>
            <person name="Oedegaard I."/>
            <person name="Nes I.F."/>
            <person name="Holo H."/>
        </authorList>
    </citation>
    <scope>NUCLEOTIDE SEQUENCE</scope>
    <source>
        <strain evidence="10">LMGT 2946</strain>
    </source>
</reference>
<evidence type="ECO:0000256" key="7">
    <source>
        <dbReference type="SAM" id="Phobius"/>
    </source>
</evidence>
<keyword evidence="2 7" id="KW-0812">Transmembrane</keyword>
<dbReference type="Gene3D" id="3.40.50.300">
    <property type="entry name" value="P-loop containing nucleotide triphosphate hydrolases"/>
    <property type="match status" value="1"/>
</dbReference>
<dbReference type="PANTHER" id="PTHR24221">
    <property type="entry name" value="ATP-BINDING CASSETTE SUB-FAMILY B"/>
    <property type="match status" value="1"/>
</dbReference>
<dbReference type="GO" id="GO:0140359">
    <property type="term" value="F:ABC-type transporter activity"/>
    <property type="evidence" value="ECO:0007669"/>
    <property type="project" value="InterPro"/>
</dbReference>
<feature type="transmembrane region" description="Helical" evidence="7">
    <location>
        <begin position="107"/>
        <end position="130"/>
    </location>
</feature>
<dbReference type="Gene3D" id="1.20.1560.10">
    <property type="entry name" value="ABC transporter type 1, transmembrane domain"/>
    <property type="match status" value="1"/>
</dbReference>
<feature type="domain" description="ABC transporter" evidence="8">
    <location>
        <begin position="322"/>
        <end position="528"/>
    </location>
</feature>
<feature type="transmembrane region" description="Helical" evidence="7">
    <location>
        <begin position="251"/>
        <end position="273"/>
    </location>
</feature>
<dbReference type="GO" id="GO:0005524">
    <property type="term" value="F:ATP binding"/>
    <property type="evidence" value="ECO:0007669"/>
    <property type="project" value="UniProtKB-KW"/>
</dbReference>
<dbReference type="InterPro" id="IPR036640">
    <property type="entry name" value="ABC1_TM_sf"/>
</dbReference>
<evidence type="ECO:0000256" key="5">
    <source>
        <dbReference type="ARBA" id="ARBA00022989"/>
    </source>
</evidence>
<feature type="transmembrane region" description="Helical" evidence="7">
    <location>
        <begin position="136"/>
        <end position="153"/>
    </location>
</feature>
<accession>Q6E3K6</accession>
<keyword evidence="4" id="KW-0067">ATP-binding</keyword>
<evidence type="ECO:0000256" key="6">
    <source>
        <dbReference type="ARBA" id="ARBA00023136"/>
    </source>
</evidence>
<feature type="transmembrane region" description="Helical" evidence="7">
    <location>
        <begin position="218"/>
        <end position="239"/>
    </location>
</feature>
<dbReference type="EMBL" id="AY587566">
    <property type="protein sequence ID" value="AAT47518.1"/>
    <property type="molecule type" value="Genomic_DNA"/>
</dbReference>
<name>Q6E3K6_9ACTN</name>
<evidence type="ECO:0000259" key="9">
    <source>
        <dbReference type="PROSITE" id="PS50929"/>
    </source>
</evidence>
<evidence type="ECO:0000256" key="3">
    <source>
        <dbReference type="ARBA" id="ARBA00022741"/>
    </source>
</evidence>
<comment type="subcellular location">
    <subcellularLocation>
        <location evidence="1">Cell membrane</location>
        <topology evidence="1">Multi-pass membrane protein</topology>
    </subcellularLocation>
</comment>
<feature type="transmembrane region" description="Helical" evidence="7">
    <location>
        <begin position="31"/>
        <end position="56"/>
    </location>
</feature>
<dbReference type="AlphaFoldDB" id="Q6E3K6"/>
<dbReference type="GO" id="GO:0034040">
    <property type="term" value="F:ATPase-coupled lipid transmembrane transporter activity"/>
    <property type="evidence" value="ECO:0007669"/>
    <property type="project" value="TreeGrafter"/>
</dbReference>
<dbReference type="InterPro" id="IPR039421">
    <property type="entry name" value="Type_1_exporter"/>
</dbReference>
<dbReference type="SMART" id="SM00382">
    <property type="entry name" value="AAA"/>
    <property type="match status" value="1"/>
</dbReference>
<dbReference type="PROSITE" id="PS00211">
    <property type="entry name" value="ABC_TRANSPORTER_1"/>
    <property type="match status" value="1"/>
</dbReference>
<dbReference type="InterPro" id="IPR017871">
    <property type="entry name" value="ABC_transporter-like_CS"/>
</dbReference>
<dbReference type="GO" id="GO:0016887">
    <property type="term" value="F:ATP hydrolysis activity"/>
    <property type="evidence" value="ECO:0007669"/>
    <property type="project" value="InterPro"/>
</dbReference>
<dbReference type="GO" id="GO:0005886">
    <property type="term" value="C:plasma membrane"/>
    <property type="evidence" value="ECO:0007669"/>
    <property type="project" value="UniProtKB-SubCell"/>
</dbReference>
<evidence type="ECO:0000256" key="1">
    <source>
        <dbReference type="ARBA" id="ARBA00004651"/>
    </source>
</evidence>
<keyword evidence="3" id="KW-0547">Nucleotide-binding</keyword>
<dbReference type="InterPro" id="IPR011527">
    <property type="entry name" value="ABC1_TM_dom"/>
</dbReference>
<dbReference type="PANTHER" id="PTHR24221:SF654">
    <property type="entry name" value="ATP-BINDING CASSETTE SUB-FAMILY B MEMBER 6"/>
    <property type="match status" value="1"/>
</dbReference>
<dbReference type="InterPro" id="IPR003593">
    <property type="entry name" value="AAA+_ATPase"/>
</dbReference>
<dbReference type="Pfam" id="PF00005">
    <property type="entry name" value="ABC_tran"/>
    <property type="match status" value="1"/>
</dbReference>
<evidence type="ECO:0000256" key="2">
    <source>
        <dbReference type="ARBA" id="ARBA00022692"/>
    </source>
</evidence>
<keyword evidence="6 7" id="KW-0472">Membrane</keyword>
<dbReference type="PROSITE" id="PS50893">
    <property type="entry name" value="ABC_TRANSPORTER_2"/>
    <property type="match status" value="1"/>
</dbReference>
<gene>
    <name evidence="10" type="primary">pcfD</name>
</gene>
<organism evidence="10">
    <name type="scientific">Propionibacterium freudenreichii</name>
    <dbReference type="NCBI Taxonomy" id="1744"/>
    <lineage>
        <taxon>Bacteria</taxon>
        <taxon>Bacillati</taxon>
        <taxon>Actinomycetota</taxon>
        <taxon>Actinomycetes</taxon>
        <taxon>Propionibacteriales</taxon>
        <taxon>Propionibacteriaceae</taxon>
        <taxon>Propionibacterium</taxon>
    </lineage>
</organism>
<evidence type="ECO:0000256" key="4">
    <source>
        <dbReference type="ARBA" id="ARBA00022840"/>
    </source>
</evidence>
<dbReference type="SUPFAM" id="SSF52540">
    <property type="entry name" value="P-loop containing nucleoside triphosphate hydrolases"/>
    <property type="match status" value="1"/>
</dbReference>
<keyword evidence="5 7" id="KW-1133">Transmembrane helix</keyword>
<dbReference type="InterPro" id="IPR003439">
    <property type="entry name" value="ABC_transporter-like_ATP-bd"/>
</dbReference>
<sequence>MIAQLLVVGISSIQPIIIQNTLMALNNSSLFMKLLFLVLFLGIFQTILSTASSYYLSLKTQSASIELQTSAFSIGMSRPVFNSRFPDDNDVSNRIVYDSSTVSETTFATFIGIYKSVLLFAFCILAMIYIDPLSTAVVLAFLCIVGLTLFKNTKALRTSSERLRVAQVDVISHIESLLLARRVFILARRVSSARVQISKRLRSYYQVARQYSKLRATLGPAISSIAQLGLVVVLATAAWQASKTTSPVATVLAFMMYYSLLTPEITAISNYWFSIQACAVSKKRLQDLDTDDWPQIQHEADKASNSHRYPSKLSDPNRPHMIDLQNAVIRVTATHVIGPVSLTIDSGESVCIFGPSGTGKTTLLRAIEGLLPLESGTYSYKGSLVNMRTIGSFWDEIAVVDQDFPVTPRTVIDDIRIGNRQVTLSEAAELLDFVGLNRLSSTNGLDSKIYQNGAGLSAGERQRVSWVRTILSMKHLLIFDEPTSNIDQEGELVFCRLLDEFASNRAVLIVSHSKTISKWASKTIHIEDQRST</sequence>
<dbReference type="InterPro" id="IPR027417">
    <property type="entry name" value="P-loop_NTPase"/>
</dbReference>
<dbReference type="Pfam" id="PF00664">
    <property type="entry name" value="ABC_membrane"/>
    <property type="match status" value="1"/>
</dbReference>
<feature type="domain" description="ABC transmembrane type-1" evidence="9">
    <location>
        <begin position="1"/>
        <end position="277"/>
    </location>
</feature>
<protein>
    <submittedName>
        <fullName evidence="10">Putative ABC transporter</fullName>
    </submittedName>
</protein>
<evidence type="ECO:0000259" key="8">
    <source>
        <dbReference type="PROSITE" id="PS50893"/>
    </source>
</evidence>
<proteinExistence type="predicted"/>
<evidence type="ECO:0000313" key="10">
    <source>
        <dbReference type="EMBL" id="AAT47518.1"/>
    </source>
</evidence>
<dbReference type="SUPFAM" id="SSF90123">
    <property type="entry name" value="ABC transporter transmembrane region"/>
    <property type="match status" value="1"/>
</dbReference>